<reference evidence="1 2" key="1">
    <citation type="journal article" date="2014" name="PLoS Genet.">
        <title>The Genome of Spironucleus salmonicida Highlights a Fish Pathogen Adapted to Fluctuating Environments.</title>
        <authorList>
            <person name="Xu F."/>
            <person name="Jerlstrom-Hultqvist J."/>
            <person name="Einarsson E."/>
            <person name="Astvaldsson A."/>
            <person name="Svard S.G."/>
            <person name="Andersson J.O."/>
        </authorList>
    </citation>
    <scope>NUCLEOTIDE SEQUENCE</scope>
    <source>
        <strain evidence="2">ATCC 50377</strain>
    </source>
</reference>
<keyword evidence="3" id="KW-1185">Reference proteome</keyword>
<dbReference type="EMBL" id="KI545952">
    <property type="protein sequence ID" value="EST49408.1"/>
    <property type="molecule type" value="Genomic_DNA"/>
</dbReference>
<gene>
    <name evidence="1" type="ORF">SS50377_10333</name>
    <name evidence="2" type="ORF">SS50377_20023</name>
</gene>
<dbReference type="GO" id="GO:0032259">
    <property type="term" value="P:methylation"/>
    <property type="evidence" value="ECO:0007669"/>
    <property type="project" value="UniProtKB-KW"/>
</dbReference>
<keyword evidence="1" id="KW-0808">Transferase</keyword>
<dbReference type="PANTHER" id="PTHR14614:SF159">
    <property type="entry name" value="METHYLTRANSFERASE"/>
    <property type="match status" value="1"/>
</dbReference>
<dbReference type="EMBL" id="AUWU02000001">
    <property type="protein sequence ID" value="KAH0576677.1"/>
    <property type="molecule type" value="Genomic_DNA"/>
</dbReference>
<dbReference type="Pfam" id="PF10294">
    <property type="entry name" value="Methyltransf_16"/>
    <property type="match status" value="1"/>
</dbReference>
<dbReference type="Proteomes" id="UP000018208">
    <property type="component" value="Unassembled WGS sequence"/>
</dbReference>
<evidence type="ECO:0000313" key="3">
    <source>
        <dbReference type="Proteomes" id="UP000018208"/>
    </source>
</evidence>
<dbReference type="Gene3D" id="3.40.50.150">
    <property type="entry name" value="Vaccinia Virus protein VP39"/>
    <property type="match status" value="1"/>
</dbReference>
<dbReference type="GO" id="GO:0008168">
    <property type="term" value="F:methyltransferase activity"/>
    <property type="evidence" value="ECO:0007669"/>
    <property type="project" value="UniProtKB-KW"/>
</dbReference>
<dbReference type="InterPro" id="IPR029063">
    <property type="entry name" value="SAM-dependent_MTases_sf"/>
</dbReference>
<protein>
    <submittedName>
        <fullName evidence="1 2">Methyltransferase family protein</fullName>
    </submittedName>
</protein>
<evidence type="ECO:0000313" key="2">
    <source>
        <dbReference type="EMBL" id="KAH0576677.1"/>
    </source>
</evidence>
<sequence>MDLAFLLAKNKQKFKRQTIKLQKSQLFIREVPLATAWVGGGTWDAAVIAARMIERMDLKFQNSLELGSGSGLLGLVVGQQIPTIMTDYMLPIIENLQYNIWTNSFEAKERAQEFFDKKVDIDNFVISGQQIISNCSAGYLNWYEPHEELVLADGHVINSYMPPGQFLARKQPQNQKFELIYGSELTYSLVNYIELVNTIEIYLADNGVFWEILSLFRGIGPLKFLEELEIRNYYIQVRHVSTEFYGKIGSLQEKNRQEQYILFTVSKQENAIQFGSEPLLNWREIQFTNVNE</sequence>
<organism evidence="1">
    <name type="scientific">Spironucleus salmonicida</name>
    <dbReference type="NCBI Taxonomy" id="348837"/>
    <lineage>
        <taxon>Eukaryota</taxon>
        <taxon>Metamonada</taxon>
        <taxon>Diplomonadida</taxon>
        <taxon>Hexamitidae</taxon>
        <taxon>Hexamitinae</taxon>
        <taxon>Spironucleus</taxon>
    </lineage>
</organism>
<name>V6LYR3_9EUKA</name>
<dbReference type="OrthoDB" id="407325at2759"/>
<dbReference type="PANTHER" id="PTHR14614">
    <property type="entry name" value="HEPATOCELLULAR CARCINOMA-ASSOCIATED ANTIGEN"/>
    <property type="match status" value="1"/>
</dbReference>
<dbReference type="InterPro" id="IPR019410">
    <property type="entry name" value="Methyltransf_16"/>
</dbReference>
<evidence type="ECO:0000313" key="1">
    <source>
        <dbReference type="EMBL" id="EST49408.1"/>
    </source>
</evidence>
<reference evidence="2" key="2">
    <citation type="submission" date="2020-12" db="EMBL/GenBank/DDBJ databases">
        <title>New Spironucleus salmonicida genome in near-complete chromosomes.</title>
        <authorList>
            <person name="Xu F."/>
            <person name="Kurt Z."/>
            <person name="Jimenez-Gonzalez A."/>
            <person name="Astvaldsson A."/>
            <person name="Andersson J.O."/>
            <person name="Svard S.G."/>
        </authorList>
    </citation>
    <scope>NUCLEOTIDE SEQUENCE</scope>
    <source>
        <strain evidence="2">ATCC 50377</strain>
    </source>
</reference>
<dbReference type="AlphaFoldDB" id="V6LYR3"/>
<accession>V6LYR3</accession>
<proteinExistence type="predicted"/>
<dbReference type="VEuPathDB" id="GiardiaDB:SS50377_20023"/>
<keyword evidence="1" id="KW-0489">Methyltransferase</keyword>